<keyword evidence="1" id="KW-0150">Chloroplast</keyword>
<dbReference type="AlphaFoldDB" id="A0A386AZ10"/>
<reference evidence="1" key="1">
    <citation type="submission" date="2018-07" db="EMBL/GenBank/DDBJ databases">
        <authorList>
            <person name="Quirk P.G."/>
            <person name="Krulwich T.A."/>
        </authorList>
    </citation>
    <scope>NUCLEOTIDE SEQUENCE</scope>
</reference>
<gene>
    <name evidence="1" type="primary">orf112</name>
</gene>
<protein>
    <submittedName>
        <fullName evidence="1">Uncharacterized protein</fullName>
    </submittedName>
</protein>
<proteinExistence type="predicted"/>
<keyword evidence="1" id="KW-0934">Plastid</keyword>
<reference evidence="1" key="2">
    <citation type="journal article" date="2019" name="Mol. Phylogenet. Evol.">
        <title>Reassessment of the classification of bryopsidales (chlorophyta) based on chloroplast phylogenomic analyses.</title>
        <authorList>
            <person name="Cremen M.C."/>
            <person name="Leliaert F."/>
            <person name="West J."/>
            <person name="Lam D.W."/>
            <person name="Shimada S."/>
            <person name="Lopez-Bautista J.M."/>
            <person name="Verbruggen H."/>
        </authorList>
    </citation>
    <scope>NUCLEOTIDE SEQUENCE</scope>
</reference>
<accession>A0A386AZ10</accession>
<evidence type="ECO:0000313" key="1">
    <source>
        <dbReference type="EMBL" id="AYC64676.1"/>
    </source>
</evidence>
<name>A0A386AZ10_9CHLO</name>
<dbReference type="EMBL" id="MH591101">
    <property type="protein sequence ID" value="AYC64676.1"/>
    <property type="molecule type" value="Genomic_DNA"/>
</dbReference>
<organism evidence="1">
    <name type="scientific">Halimeda minima</name>
    <dbReference type="NCBI Taxonomy" id="170427"/>
    <lineage>
        <taxon>Eukaryota</taxon>
        <taxon>Viridiplantae</taxon>
        <taxon>Chlorophyta</taxon>
        <taxon>core chlorophytes</taxon>
        <taxon>Ulvophyceae</taxon>
        <taxon>TCBD clade</taxon>
        <taxon>Bryopsidales</taxon>
        <taxon>Halimedineae</taxon>
        <taxon>Halimedaceae</taxon>
        <taxon>Halimedeae</taxon>
        <taxon>Halimeda</taxon>
    </lineage>
</organism>
<geneLocation type="chloroplast" evidence="1"/>
<sequence>MFVSRVSAVTQLSHATLDLSNAQRIRSVKARAISKAPEGSQSALNKPIRGEFGKIVSPFGRASVRNMFANTGSRRELDTELAENNNPSDSGLWCSRKGVTCFYYRSSLFSYF</sequence>